<comment type="similarity">
    <text evidence="3 10">Belongs to the acyl-CoA dehydrogenase family.</text>
</comment>
<keyword evidence="14" id="KW-1185">Reference proteome</keyword>
<dbReference type="InterPro" id="IPR006091">
    <property type="entry name" value="Acyl-CoA_Oxase/DH_mid-dom"/>
</dbReference>
<dbReference type="EMBL" id="BMPI01000029">
    <property type="protein sequence ID" value="GGM47070.1"/>
    <property type="molecule type" value="Genomic_DNA"/>
</dbReference>
<gene>
    <name evidence="13" type="ORF">GCM10007977_055900</name>
</gene>
<evidence type="ECO:0000256" key="9">
    <source>
        <dbReference type="ARBA" id="ARBA00042660"/>
    </source>
</evidence>
<comment type="function">
    <text evidence="7">Catalyzes the dehydrogenation at the alpha-beta position of ACP-bound acyl chains. This results in the introduction of a double bond in the lipidic chain, which is further transferred to the epsilon-amino group of lysine residue in the mycobactin core by MbtK.</text>
</comment>
<name>A0A917TZS5_9ACTN</name>
<evidence type="ECO:0000256" key="3">
    <source>
        <dbReference type="ARBA" id="ARBA00009347"/>
    </source>
</evidence>
<comment type="cofactor">
    <cofactor evidence="1 10">
        <name>FAD</name>
        <dbReference type="ChEBI" id="CHEBI:57692"/>
    </cofactor>
</comment>
<comment type="pathway">
    <text evidence="2">Siderophore biosynthesis; mycobactin biosynthesis.</text>
</comment>
<dbReference type="GO" id="GO:0033539">
    <property type="term" value="P:fatty acid beta-oxidation using acyl-CoA dehydrogenase"/>
    <property type="evidence" value="ECO:0007669"/>
    <property type="project" value="TreeGrafter"/>
</dbReference>
<proteinExistence type="inferred from homology"/>
<evidence type="ECO:0000256" key="4">
    <source>
        <dbReference type="ARBA" id="ARBA00022630"/>
    </source>
</evidence>
<evidence type="ECO:0000259" key="11">
    <source>
        <dbReference type="Pfam" id="PF00441"/>
    </source>
</evidence>
<dbReference type="InterPro" id="IPR009075">
    <property type="entry name" value="AcylCo_DH/oxidase_C"/>
</dbReference>
<evidence type="ECO:0000256" key="6">
    <source>
        <dbReference type="ARBA" id="ARBA00023002"/>
    </source>
</evidence>
<accession>A0A917TZS5</accession>
<feature type="domain" description="Acyl-CoA dehydrogenase/oxidase C-terminal" evidence="11">
    <location>
        <begin position="227"/>
        <end position="365"/>
    </location>
</feature>
<dbReference type="Gene3D" id="2.40.110.10">
    <property type="entry name" value="Butyryl-CoA Dehydrogenase, subunit A, domain 2"/>
    <property type="match status" value="1"/>
</dbReference>
<dbReference type="InterPro" id="IPR046373">
    <property type="entry name" value="Acyl-CoA_Oxase/DH_mid-dom_sf"/>
</dbReference>
<dbReference type="GO" id="GO:0005737">
    <property type="term" value="C:cytoplasm"/>
    <property type="evidence" value="ECO:0007669"/>
    <property type="project" value="TreeGrafter"/>
</dbReference>
<dbReference type="GO" id="GO:0003995">
    <property type="term" value="F:acyl-CoA dehydrogenase activity"/>
    <property type="evidence" value="ECO:0007669"/>
    <property type="project" value="TreeGrafter"/>
</dbReference>
<comment type="caution">
    <text evidence="13">The sequence shown here is derived from an EMBL/GenBank/DDBJ whole genome shotgun (WGS) entry which is preliminary data.</text>
</comment>
<dbReference type="PANTHER" id="PTHR48083">
    <property type="entry name" value="MEDIUM-CHAIN SPECIFIC ACYL-COA DEHYDROGENASE, MITOCHONDRIAL-RELATED"/>
    <property type="match status" value="1"/>
</dbReference>
<evidence type="ECO:0000256" key="8">
    <source>
        <dbReference type="ARBA" id="ARBA00040394"/>
    </source>
</evidence>
<reference evidence="13" key="2">
    <citation type="submission" date="2020-09" db="EMBL/GenBank/DDBJ databases">
        <authorList>
            <person name="Sun Q."/>
            <person name="Ohkuma M."/>
        </authorList>
    </citation>
    <scope>NUCLEOTIDE SEQUENCE</scope>
    <source>
        <strain evidence="13">JCM 19831</strain>
    </source>
</reference>
<dbReference type="Gene3D" id="1.20.140.10">
    <property type="entry name" value="Butyryl-CoA Dehydrogenase, subunit A, domain 3"/>
    <property type="match status" value="1"/>
</dbReference>
<protein>
    <recommendedName>
        <fullName evidence="8">Acyl-[acyl-carrier-protein] dehydrogenase MbtN</fullName>
    </recommendedName>
    <alternativeName>
        <fullName evidence="9">Mycobactin synthase protein N</fullName>
    </alternativeName>
</protein>
<keyword evidence="6 10" id="KW-0560">Oxidoreductase</keyword>
<organism evidence="13 14">
    <name type="scientific">Dactylosporangium sucinum</name>
    <dbReference type="NCBI Taxonomy" id="1424081"/>
    <lineage>
        <taxon>Bacteria</taxon>
        <taxon>Bacillati</taxon>
        <taxon>Actinomycetota</taxon>
        <taxon>Actinomycetes</taxon>
        <taxon>Micromonosporales</taxon>
        <taxon>Micromonosporaceae</taxon>
        <taxon>Dactylosporangium</taxon>
    </lineage>
</organism>
<evidence type="ECO:0000313" key="14">
    <source>
        <dbReference type="Proteomes" id="UP000642070"/>
    </source>
</evidence>
<dbReference type="Pfam" id="PF00441">
    <property type="entry name" value="Acyl-CoA_dh_1"/>
    <property type="match status" value="1"/>
</dbReference>
<evidence type="ECO:0000313" key="13">
    <source>
        <dbReference type="EMBL" id="GGM47070.1"/>
    </source>
</evidence>
<evidence type="ECO:0000256" key="10">
    <source>
        <dbReference type="RuleBase" id="RU362125"/>
    </source>
</evidence>
<dbReference type="InterPro" id="IPR037069">
    <property type="entry name" value="AcylCoA_DH/ox_N_sf"/>
</dbReference>
<dbReference type="Proteomes" id="UP000642070">
    <property type="component" value="Unassembled WGS sequence"/>
</dbReference>
<dbReference type="InterPro" id="IPR050741">
    <property type="entry name" value="Acyl-CoA_dehydrogenase"/>
</dbReference>
<dbReference type="PANTHER" id="PTHR48083:SF20">
    <property type="entry name" value="LONG-CHAIN SPECIFIC ACYL-COA DEHYDROGENASE, MITOCHONDRIAL"/>
    <property type="match status" value="1"/>
</dbReference>
<dbReference type="SUPFAM" id="SSF56645">
    <property type="entry name" value="Acyl-CoA dehydrogenase NM domain-like"/>
    <property type="match status" value="1"/>
</dbReference>
<feature type="domain" description="Acyl-CoA oxidase/dehydrogenase middle" evidence="12">
    <location>
        <begin position="114"/>
        <end position="209"/>
    </location>
</feature>
<evidence type="ECO:0000256" key="7">
    <source>
        <dbReference type="ARBA" id="ARBA00037085"/>
    </source>
</evidence>
<dbReference type="AlphaFoldDB" id="A0A917TZS5"/>
<evidence type="ECO:0000259" key="12">
    <source>
        <dbReference type="Pfam" id="PF02770"/>
    </source>
</evidence>
<evidence type="ECO:0000256" key="1">
    <source>
        <dbReference type="ARBA" id="ARBA00001974"/>
    </source>
</evidence>
<keyword evidence="5 10" id="KW-0274">FAD</keyword>
<evidence type="ECO:0000256" key="5">
    <source>
        <dbReference type="ARBA" id="ARBA00022827"/>
    </source>
</evidence>
<dbReference type="InterPro" id="IPR009100">
    <property type="entry name" value="AcylCoA_DH/oxidase_NM_dom_sf"/>
</dbReference>
<dbReference type="Gene3D" id="1.10.540.10">
    <property type="entry name" value="Acyl-CoA dehydrogenase/oxidase, N-terminal domain"/>
    <property type="match status" value="1"/>
</dbReference>
<dbReference type="InterPro" id="IPR036250">
    <property type="entry name" value="AcylCo_DH-like_C"/>
</dbReference>
<dbReference type="Pfam" id="PF02770">
    <property type="entry name" value="Acyl-CoA_dh_M"/>
    <property type="match status" value="1"/>
</dbReference>
<keyword evidence="4 10" id="KW-0285">Flavoprotein</keyword>
<reference evidence="13" key="1">
    <citation type="journal article" date="2014" name="Int. J. Syst. Evol. Microbiol.">
        <title>Complete genome sequence of Corynebacterium casei LMG S-19264T (=DSM 44701T), isolated from a smear-ripened cheese.</title>
        <authorList>
            <consortium name="US DOE Joint Genome Institute (JGI-PGF)"/>
            <person name="Walter F."/>
            <person name="Albersmeier A."/>
            <person name="Kalinowski J."/>
            <person name="Ruckert C."/>
        </authorList>
    </citation>
    <scope>NUCLEOTIDE SEQUENCE</scope>
    <source>
        <strain evidence="13">JCM 19831</strain>
    </source>
</reference>
<dbReference type="SUPFAM" id="SSF47203">
    <property type="entry name" value="Acyl-CoA dehydrogenase C-terminal domain-like"/>
    <property type="match status" value="1"/>
</dbReference>
<sequence length="377" mass="39219">MLETLDREAPVADDFDAALRIALDCVHHDHPHAVWRALGANGVLAALYPPGGRLEPDRRRLALLLRELDARFPLGVVLSVCVQVATVVPLMSEAAGPRAERILGELLRGETVVALAVTDAAGSGSDLLDAATGATLTGDAVRLDGGKDWITNATLCDHALVLARHRPARHFTSFCWVLVPMAAAGVVVHPASRTAFAGAGTGHLRFTGVALDAGHLAGRPGRAMAAFARQIGTERLAGALWARALCRRQLTGLHAWLRDRPAGGGRLWDNPAVRERFARCVLALAQLDAISEPLLAPGAGPVAPATGMLLKAAAGETVERVLAECVHLRGADAFRDGGEAQLRTEAAMFAIAGGATGAMLAGLADHADELLSSGAGS</sequence>
<evidence type="ECO:0000256" key="2">
    <source>
        <dbReference type="ARBA" id="ARBA00005102"/>
    </source>
</evidence>
<dbReference type="GO" id="GO:0050660">
    <property type="term" value="F:flavin adenine dinucleotide binding"/>
    <property type="evidence" value="ECO:0007669"/>
    <property type="project" value="InterPro"/>
</dbReference>
<dbReference type="RefSeq" id="WP_229835897.1">
    <property type="nucleotide sequence ID" value="NZ_BMPI01000029.1"/>
</dbReference>